<gene>
    <name evidence="1" type="ORF">LCGC14_0739470</name>
</gene>
<dbReference type="AlphaFoldDB" id="A0A0F9Q767"/>
<organism evidence="1">
    <name type="scientific">marine sediment metagenome</name>
    <dbReference type="NCBI Taxonomy" id="412755"/>
    <lineage>
        <taxon>unclassified sequences</taxon>
        <taxon>metagenomes</taxon>
        <taxon>ecological metagenomes</taxon>
    </lineage>
</organism>
<name>A0A0F9Q767_9ZZZZ</name>
<accession>A0A0F9Q767</accession>
<reference evidence="1" key="1">
    <citation type="journal article" date="2015" name="Nature">
        <title>Complex archaea that bridge the gap between prokaryotes and eukaryotes.</title>
        <authorList>
            <person name="Spang A."/>
            <person name="Saw J.H."/>
            <person name="Jorgensen S.L."/>
            <person name="Zaremba-Niedzwiedzka K."/>
            <person name="Martijn J."/>
            <person name="Lind A.E."/>
            <person name="van Eijk R."/>
            <person name="Schleper C."/>
            <person name="Guy L."/>
            <person name="Ettema T.J."/>
        </authorList>
    </citation>
    <scope>NUCLEOTIDE SEQUENCE</scope>
</reference>
<dbReference type="EMBL" id="LAZR01001741">
    <property type="protein sequence ID" value="KKN39835.1"/>
    <property type="molecule type" value="Genomic_DNA"/>
</dbReference>
<comment type="caution">
    <text evidence="1">The sequence shown here is derived from an EMBL/GenBank/DDBJ whole genome shotgun (WGS) entry which is preliminary data.</text>
</comment>
<proteinExistence type="predicted"/>
<sequence length="61" mass="7370">MTTDEHRDWHKAHYYNLETLITDFTYHEHPAPTVQLLELRNWAFKQTISPTKTREEPSDKT</sequence>
<evidence type="ECO:0000313" key="1">
    <source>
        <dbReference type="EMBL" id="KKN39835.1"/>
    </source>
</evidence>
<protein>
    <submittedName>
        <fullName evidence="1">Uncharacterized protein</fullName>
    </submittedName>
</protein>